<dbReference type="Gene3D" id="1.20.1050.10">
    <property type="match status" value="1"/>
</dbReference>
<dbReference type="InterPro" id="IPR004045">
    <property type="entry name" value="Glutathione_S-Trfase_N"/>
</dbReference>
<evidence type="ECO:0000313" key="5">
    <source>
        <dbReference type="Proteomes" id="UP001295684"/>
    </source>
</evidence>
<keyword evidence="5" id="KW-1185">Reference proteome</keyword>
<evidence type="ECO:0000259" key="2">
    <source>
        <dbReference type="PROSITE" id="PS50404"/>
    </source>
</evidence>
<dbReference type="Gene3D" id="3.40.30.10">
    <property type="entry name" value="Glutaredoxin"/>
    <property type="match status" value="1"/>
</dbReference>
<dbReference type="GO" id="GO:0005634">
    <property type="term" value="C:nucleus"/>
    <property type="evidence" value="ECO:0007669"/>
    <property type="project" value="TreeGrafter"/>
</dbReference>
<dbReference type="InterPro" id="IPR036282">
    <property type="entry name" value="Glutathione-S-Trfase_C_sf"/>
</dbReference>
<accession>A0AAD2D454</accession>
<sequence>MSLKIFYKDSYCANANSIKIAADLSGAEFESVKTTKEEFTASKGDKLSLPYVEVEEQGLSETNTILRHIARLNPDSNLYGKSLYESAMIDTVLDHAYSLLEEAIKITCTALGCRSTTSADFKADKEKYVAILKELEKVLDGKDFFVGEGITIADIRVASICAYPFRLLMDPGTAKQVPNLIAHFERISANESFKKFFGTTHVAKRPIKVKFAKK</sequence>
<dbReference type="GO" id="GO:0005737">
    <property type="term" value="C:cytoplasm"/>
    <property type="evidence" value="ECO:0007669"/>
    <property type="project" value="TreeGrafter"/>
</dbReference>
<evidence type="ECO:0008006" key="6">
    <source>
        <dbReference type="Google" id="ProtNLM"/>
    </source>
</evidence>
<dbReference type="InterPro" id="IPR036249">
    <property type="entry name" value="Thioredoxin-like_sf"/>
</dbReference>
<dbReference type="PROSITE" id="PS50404">
    <property type="entry name" value="GST_NTER"/>
    <property type="match status" value="1"/>
</dbReference>
<dbReference type="Pfam" id="PF02798">
    <property type="entry name" value="GST_N"/>
    <property type="match status" value="1"/>
</dbReference>
<dbReference type="SFLD" id="SFLDS00019">
    <property type="entry name" value="Glutathione_Transferase_(cytos"/>
    <property type="match status" value="1"/>
</dbReference>
<evidence type="ECO:0000256" key="1">
    <source>
        <dbReference type="RuleBase" id="RU003494"/>
    </source>
</evidence>
<reference evidence="4" key="1">
    <citation type="submission" date="2023-07" db="EMBL/GenBank/DDBJ databases">
        <authorList>
            <consortium name="AG Swart"/>
            <person name="Singh M."/>
            <person name="Singh A."/>
            <person name="Seah K."/>
            <person name="Emmerich C."/>
        </authorList>
    </citation>
    <scope>NUCLEOTIDE SEQUENCE</scope>
    <source>
        <strain evidence="4">DP1</strain>
    </source>
</reference>
<dbReference type="Proteomes" id="UP001295684">
    <property type="component" value="Unassembled WGS sequence"/>
</dbReference>
<dbReference type="InterPro" id="IPR050802">
    <property type="entry name" value="EF-GSTs"/>
</dbReference>
<comment type="similarity">
    <text evidence="1">Belongs to the GST superfamily.</text>
</comment>
<dbReference type="Pfam" id="PF00043">
    <property type="entry name" value="GST_C"/>
    <property type="match status" value="1"/>
</dbReference>
<dbReference type="GO" id="GO:0006414">
    <property type="term" value="P:translational elongation"/>
    <property type="evidence" value="ECO:0007669"/>
    <property type="project" value="TreeGrafter"/>
</dbReference>
<dbReference type="InterPro" id="IPR040079">
    <property type="entry name" value="Glutathione_S-Trfase"/>
</dbReference>
<dbReference type="PROSITE" id="PS50405">
    <property type="entry name" value="GST_CTER"/>
    <property type="match status" value="1"/>
</dbReference>
<comment type="caution">
    <text evidence="4">The sequence shown here is derived from an EMBL/GenBank/DDBJ whole genome shotgun (WGS) entry which is preliminary data.</text>
</comment>
<protein>
    <recommendedName>
        <fullName evidence="6">Glutathione S-transferase</fullName>
    </recommendedName>
</protein>
<dbReference type="EMBL" id="CAMPGE010022341">
    <property type="protein sequence ID" value="CAI2380389.1"/>
    <property type="molecule type" value="Genomic_DNA"/>
</dbReference>
<dbReference type="PANTHER" id="PTHR43986">
    <property type="entry name" value="ELONGATION FACTOR 1-GAMMA"/>
    <property type="match status" value="1"/>
</dbReference>
<organism evidence="4 5">
    <name type="scientific">Euplotes crassus</name>
    <dbReference type="NCBI Taxonomy" id="5936"/>
    <lineage>
        <taxon>Eukaryota</taxon>
        <taxon>Sar</taxon>
        <taxon>Alveolata</taxon>
        <taxon>Ciliophora</taxon>
        <taxon>Intramacronucleata</taxon>
        <taxon>Spirotrichea</taxon>
        <taxon>Hypotrichia</taxon>
        <taxon>Euplotida</taxon>
        <taxon>Euplotidae</taxon>
        <taxon>Moneuplotes</taxon>
    </lineage>
</organism>
<dbReference type="InterPro" id="IPR010987">
    <property type="entry name" value="Glutathione-S-Trfase_C-like"/>
</dbReference>
<dbReference type="SUPFAM" id="SSF47616">
    <property type="entry name" value="GST C-terminal domain-like"/>
    <property type="match status" value="1"/>
</dbReference>
<dbReference type="InterPro" id="IPR004046">
    <property type="entry name" value="GST_C"/>
</dbReference>
<dbReference type="AlphaFoldDB" id="A0AAD2D454"/>
<proteinExistence type="inferred from homology"/>
<feature type="domain" description="GST C-terminal" evidence="3">
    <location>
        <begin position="82"/>
        <end position="211"/>
    </location>
</feature>
<gene>
    <name evidence="4" type="ORF">ECRASSUSDP1_LOCUS21823</name>
</gene>
<name>A0AAD2D454_EUPCR</name>
<feature type="domain" description="GST N-terminal" evidence="2">
    <location>
        <begin position="2"/>
        <end position="77"/>
    </location>
</feature>
<dbReference type="PANTHER" id="PTHR43986:SF1">
    <property type="entry name" value="ELONGATION FACTOR 1-GAMMA"/>
    <property type="match status" value="1"/>
</dbReference>
<dbReference type="SUPFAM" id="SSF52833">
    <property type="entry name" value="Thioredoxin-like"/>
    <property type="match status" value="1"/>
</dbReference>
<evidence type="ECO:0000259" key="3">
    <source>
        <dbReference type="PROSITE" id="PS50405"/>
    </source>
</evidence>
<evidence type="ECO:0000313" key="4">
    <source>
        <dbReference type="EMBL" id="CAI2380389.1"/>
    </source>
</evidence>